<gene>
    <name evidence="4" type="ORF">D8779_19110</name>
</gene>
<dbReference type="InterPro" id="IPR036770">
    <property type="entry name" value="Ankyrin_rpt-contain_sf"/>
</dbReference>
<proteinExistence type="predicted"/>
<dbReference type="OrthoDB" id="8960888at2"/>
<keyword evidence="1" id="KW-0677">Repeat</keyword>
<evidence type="ECO:0000256" key="3">
    <source>
        <dbReference type="PROSITE-ProRule" id="PRU00023"/>
    </source>
</evidence>
<reference evidence="4 5" key="1">
    <citation type="submission" date="2018-10" db="EMBL/GenBank/DDBJ databases">
        <title>Pseudomonas leptonychotis sp. nov., isolated from Weddell seals in Antarctica.</title>
        <authorList>
            <person name="Novakova D."/>
            <person name="Svec P."/>
            <person name="Kralova S."/>
            <person name="Kristofova L."/>
            <person name="Zeman M."/>
            <person name="Pantucek R."/>
            <person name="Maslanova I."/>
            <person name="Sedlacek I."/>
        </authorList>
    </citation>
    <scope>NUCLEOTIDE SEQUENCE [LARGE SCALE GENOMIC DNA]</scope>
    <source>
        <strain evidence="4 5">CCM 8849</strain>
    </source>
</reference>
<dbReference type="PROSITE" id="PS50088">
    <property type="entry name" value="ANK_REPEAT"/>
    <property type="match status" value="1"/>
</dbReference>
<dbReference type="RefSeq" id="WP_136666108.1">
    <property type="nucleotide sequence ID" value="NZ_RFLV01000005.1"/>
</dbReference>
<comment type="caution">
    <text evidence="4">The sequence shown here is derived from an EMBL/GenBank/DDBJ whole genome shotgun (WGS) entry which is preliminary data.</text>
</comment>
<evidence type="ECO:0000313" key="5">
    <source>
        <dbReference type="Proteomes" id="UP000307541"/>
    </source>
</evidence>
<dbReference type="AlphaFoldDB" id="A0A4T1ZRV0"/>
<feature type="repeat" description="ANK" evidence="3">
    <location>
        <begin position="214"/>
        <end position="246"/>
    </location>
</feature>
<name>A0A4T1ZRV0_9PSED</name>
<evidence type="ECO:0000256" key="2">
    <source>
        <dbReference type="ARBA" id="ARBA00023043"/>
    </source>
</evidence>
<dbReference type="PANTHER" id="PTHR24189">
    <property type="entry name" value="MYOTROPHIN"/>
    <property type="match status" value="1"/>
</dbReference>
<evidence type="ECO:0000256" key="1">
    <source>
        <dbReference type="ARBA" id="ARBA00022737"/>
    </source>
</evidence>
<keyword evidence="2 3" id="KW-0040">ANK repeat</keyword>
<dbReference type="Proteomes" id="UP000307541">
    <property type="component" value="Unassembled WGS sequence"/>
</dbReference>
<organism evidence="4 5">
    <name type="scientific">Pseudomonas leptonychotis</name>
    <dbReference type="NCBI Taxonomy" id="2448482"/>
    <lineage>
        <taxon>Bacteria</taxon>
        <taxon>Pseudomonadati</taxon>
        <taxon>Pseudomonadota</taxon>
        <taxon>Gammaproteobacteria</taxon>
        <taxon>Pseudomonadales</taxon>
        <taxon>Pseudomonadaceae</taxon>
        <taxon>Pseudomonas</taxon>
    </lineage>
</organism>
<dbReference type="Pfam" id="PF12796">
    <property type="entry name" value="Ank_2"/>
    <property type="match status" value="1"/>
</dbReference>
<accession>A0A4T1ZRV0</accession>
<dbReference type="SUPFAM" id="SSF48403">
    <property type="entry name" value="Ankyrin repeat"/>
    <property type="match status" value="1"/>
</dbReference>
<dbReference type="EMBL" id="RFLV01000005">
    <property type="protein sequence ID" value="TIH06935.1"/>
    <property type="molecule type" value="Genomic_DNA"/>
</dbReference>
<evidence type="ECO:0000313" key="4">
    <source>
        <dbReference type="EMBL" id="TIH06935.1"/>
    </source>
</evidence>
<dbReference type="SMART" id="SM00248">
    <property type="entry name" value="ANK"/>
    <property type="match status" value="4"/>
</dbReference>
<sequence>MSEVRLVYQLHFSTRAEARELHRVLLEANAQVSDEARAQQLIAVLGIESQSANPALWLEDSSFDQIKVEALIGGDSAQFPSPTISSQLLKLGCKLMACKYGLDGNPNQGVWASATRSITRKQYEAALRKIDPMEEVWQLLKKKRFELVGEMVTLHGMDPNAMVGPIPLLIQMLRTAQRTNSDPMPTDVIIDLLKAGAIVNPVTLVSGPLPSYDMPYFPLQMAAYTFDLRLIQALLDAGADVNEQAPSGRTPLHVLADSSCNLRSHPERATLAAELLLANGADLNRYSPEQGTPLASVRHAQLRELMLAHGATLELPESARSDNILEQQSGAVRVHDHQRFNELLVASPPTELERHKLLTIALREGNHVALDQLWRLGDHAFMPCIGSGTEADGEQLLAYYITDQAGMNEAMLQDLAERSRSTACPAFEGPLLQAAFECLTQQINKEAPPAMASRLIEMGLPFDAPTNSRYHPFRRAVSNNNLEIVLLLLAKGVDPNKPIIDSANSLDFALHEAVIYRANSCIAPLLAAGADREVRNRRGLTPLELAIESKNKPAQKILLS</sequence>
<dbReference type="InterPro" id="IPR002110">
    <property type="entry name" value="Ankyrin_rpt"/>
</dbReference>
<dbReference type="Gene3D" id="1.25.40.20">
    <property type="entry name" value="Ankyrin repeat-containing domain"/>
    <property type="match status" value="2"/>
</dbReference>
<protein>
    <submittedName>
        <fullName evidence="4">Ankyrin repeat domain-containing protein</fullName>
    </submittedName>
</protein>
<dbReference type="InterPro" id="IPR050745">
    <property type="entry name" value="Multifunctional_regulatory"/>
</dbReference>
<keyword evidence="5" id="KW-1185">Reference proteome</keyword>
<dbReference type="Pfam" id="PF13637">
    <property type="entry name" value="Ank_4"/>
    <property type="match status" value="1"/>
</dbReference>